<evidence type="ECO:0000313" key="2">
    <source>
        <dbReference type="Proteomes" id="UP000264719"/>
    </source>
</evidence>
<proteinExistence type="predicted"/>
<dbReference type="Proteomes" id="UP000264719">
    <property type="component" value="Unassembled WGS sequence"/>
</dbReference>
<dbReference type="EMBL" id="DMVW01000042">
    <property type="protein sequence ID" value="HAR50987.1"/>
    <property type="molecule type" value="Genomic_DNA"/>
</dbReference>
<gene>
    <name evidence="1" type="ORF">DCS45_03785</name>
</gene>
<sequence>MTAAAIAIASVGIVGLGAAFLRDQRQEKSRRHDLLAGCRGALEGEVLQHDHAGYPALTGSYGGHRAELRLVVDMIQLRKLPVLWLQATLHRPVAIGGVLSLMKRASNTEFFSPHGELDHHMRAPPGFPPELSLKASNMGAAEDWAARLADPALGFFAEDRAKELLLTPKGVRLTWRVAETERGHYLTTRLARFERAEIDRAGAQALLARAADLAELGEGAA</sequence>
<comment type="caution">
    <text evidence="1">The sequence shown here is derived from an EMBL/GenBank/DDBJ whole genome shotgun (WGS) entry which is preliminary data.</text>
</comment>
<dbReference type="RefSeq" id="WP_339853337.1">
    <property type="nucleotide sequence ID" value="NZ_CAXAXR010000004.1"/>
</dbReference>
<name>A0A348W8X5_9RHOB</name>
<accession>A0A348W8X5</accession>
<dbReference type="AlphaFoldDB" id="A0A348W8X5"/>
<evidence type="ECO:0000313" key="1">
    <source>
        <dbReference type="EMBL" id="HAR50987.1"/>
    </source>
</evidence>
<reference evidence="1 2" key="1">
    <citation type="journal article" date="2018" name="Nat. Biotechnol.">
        <title>A standardized bacterial taxonomy based on genome phylogeny substantially revises the tree of life.</title>
        <authorList>
            <person name="Parks D.H."/>
            <person name="Chuvochina M."/>
            <person name="Waite D.W."/>
            <person name="Rinke C."/>
            <person name="Skarshewski A."/>
            <person name="Chaumeil P.A."/>
            <person name="Hugenholtz P."/>
        </authorList>
    </citation>
    <scope>NUCLEOTIDE SEQUENCE [LARGE SCALE GENOMIC DNA]</scope>
    <source>
        <strain evidence="1">UBA9169</strain>
    </source>
</reference>
<organism evidence="1 2">
    <name type="scientific">Roseovarius nubinhibens</name>
    <dbReference type="NCBI Taxonomy" id="314263"/>
    <lineage>
        <taxon>Bacteria</taxon>
        <taxon>Pseudomonadati</taxon>
        <taxon>Pseudomonadota</taxon>
        <taxon>Alphaproteobacteria</taxon>
        <taxon>Rhodobacterales</taxon>
        <taxon>Roseobacteraceae</taxon>
        <taxon>Roseovarius</taxon>
    </lineage>
</organism>
<protein>
    <submittedName>
        <fullName evidence="1">Uncharacterized protein</fullName>
    </submittedName>
</protein>